<keyword evidence="6 7" id="KW-0472">Membrane</keyword>
<reference evidence="8" key="1">
    <citation type="submission" date="2006-05" db="EMBL/GenBank/DDBJ databases">
        <title>Annotation of the draft genome assembly of Desulfuromonas acetoxidans DSM 684.</title>
        <authorList>
            <consortium name="US DOE Joint Genome Institute (JGI-ORNL)"/>
            <person name="Larimer F."/>
            <person name="Land M."/>
            <person name="Hauser L."/>
        </authorList>
    </citation>
    <scope>NUCLEOTIDE SEQUENCE [LARGE SCALE GENOMIC DNA]</scope>
    <source>
        <strain evidence="8">DSM 684</strain>
    </source>
</reference>
<organism evidence="8 9">
    <name type="scientific">Desulfuromonas acetoxidans (strain DSM 684 / 11070)</name>
    <dbReference type="NCBI Taxonomy" id="281689"/>
    <lineage>
        <taxon>Bacteria</taxon>
        <taxon>Pseudomonadati</taxon>
        <taxon>Thermodesulfobacteriota</taxon>
        <taxon>Desulfuromonadia</taxon>
        <taxon>Desulfuromonadales</taxon>
        <taxon>Desulfuromonadaceae</taxon>
        <taxon>Desulfuromonas</taxon>
    </lineage>
</organism>
<dbReference type="PANTHER" id="PTHR43299">
    <property type="entry name" value="UPF0718 PROTEIN YRAQ"/>
    <property type="match status" value="1"/>
</dbReference>
<proteinExistence type="inferred from homology"/>
<evidence type="ECO:0000256" key="1">
    <source>
        <dbReference type="ARBA" id="ARBA00004651"/>
    </source>
</evidence>
<dbReference type="Pfam" id="PF03773">
    <property type="entry name" value="ArsP_1"/>
    <property type="match status" value="1"/>
</dbReference>
<reference evidence="8" key="2">
    <citation type="submission" date="2006-05" db="EMBL/GenBank/DDBJ databases">
        <title>Sequencing of the draft genome and assembly of Desulfuromonas acetoxidans DSM 684.</title>
        <authorList>
            <consortium name="US DOE Joint Genome Institute (JGI-PGF)"/>
            <person name="Copeland A."/>
            <person name="Lucas S."/>
            <person name="Lapidus A."/>
            <person name="Barry K."/>
            <person name="Detter J.C."/>
            <person name="Glavina del Rio T."/>
            <person name="Hammon N."/>
            <person name="Israni S."/>
            <person name="Dalin E."/>
            <person name="Tice H."/>
            <person name="Bruce D."/>
            <person name="Pitluck S."/>
            <person name="Richardson P."/>
        </authorList>
    </citation>
    <scope>NUCLEOTIDE SEQUENCE [LARGE SCALE GENOMIC DNA]</scope>
    <source>
        <strain evidence="8">DSM 684</strain>
    </source>
</reference>
<evidence type="ECO:0000256" key="6">
    <source>
        <dbReference type="ARBA" id="ARBA00023136"/>
    </source>
</evidence>
<dbReference type="Proteomes" id="UP000005695">
    <property type="component" value="Unassembled WGS sequence"/>
</dbReference>
<feature type="transmembrane region" description="Helical" evidence="7">
    <location>
        <begin position="152"/>
        <end position="173"/>
    </location>
</feature>
<sequence>MQWNREWKSVALILGVFLVCYYLPVEVISASLWPTNPLWEALYLVRWYAQEHVLLCLMPAFLIAGAVGVFVSQASVMKYLGPKANKILAYGVASVSGTVLAVCSCTILPLFAGIYRMGAGLGPASAFLYSGPAINVLAIVLTASVLGPEMGIARAVGAVVFSLVIGLLMHFFFRREEMEKVAAAAAMPEPEVARPLWQVGVYFVSMVGILVFANWGKPQQMEGLWATIWMEKWLIVGGFGLLLGQCLVWWFRVKGSAIMGVGIPVVFLAILFPEQPVIAFVAGLFGLSLILNTRTDNEELQEWFDTSWDFAKKILPLLFYGVLIAGALLGRPDHEGLIPSHWIASLVGGNGLMANVMASVLGAFMYFATLTEVPILQGLIGAGMGKGPALALLLAGPALSLPNMLVIRSVMGTKKTVVFVCLVIVMATLSGLFYGAMV</sequence>
<keyword evidence="5 7" id="KW-1133">Transmembrane helix</keyword>
<dbReference type="OrthoDB" id="9777774at2"/>
<evidence type="ECO:0000256" key="7">
    <source>
        <dbReference type="SAM" id="Phobius"/>
    </source>
</evidence>
<dbReference type="AlphaFoldDB" id="Q1K379"/>
<comment type="caution">
    <text evidence="8">The sequence shown here is derived from an EMBL/GenBank/DDBJ whole genome shotgun (WGS) entry which is preliminary data.</text>
</comment>
<accession>Q1K379</accession>
<evidence type="ECO:0000313" key="9">
    <source>
        <dbReference type="Proteomes" id="UP000005695"/>
    </source>
</evidence>
<evidence type="ECO:0000256" key="5">
    <source>
        <dbReference type="ARBA" id="ARBA00022989"/>
    </source>
</evidence>
<feature type="transmembrane region" description="Helical" evidence="7">
    <location>
        <begin position="342"/>
        <end position="367"/>
    </location>
</feature>
<feature type="transmembrane region" description="Helical" evidence="7">
    <location>
        <begin position="387"/>
        <end position="405"/>
    </location>
</feature>
<feature type="transmembrane region" description="Helical" evidence="7">
    <location>
        <begin position="233"/>
        <end position="251"/>
    </location>
</feature>
<comment type="similarity">
    <text evidence="2">Belongs to the UPF0718 family.</text>
</comment>
<dbReference type="GO" id="GO:0005886">
    <property type="term" value="C:plasma membrane"/>
    <property type="evidence" value="ECO:0007669"/>
    <property type="project" value="UniProtKB-SubCell"/>
</dbReference>
<dbReference type="EMBL" id="AAEW02000002">
    <property type="protein sequence ID" value="EAT17095.1"/>
    <property type="molecule type" value="Genomic_DNA"/>
</dbReference>
<feature type="transmembrane region" description="Helical" evidence="7">
    <location>
        <begin position="126"/>
        <end position="146"/>
    </location>
</feature>
<feature type="transmembrane region" description="Helical" evidence="7">
    <location>
        <begin position="53"/>
        <end position="75"/>
    </location>
</feature>
<feature type="transmembrane region" description="Helical" evidence="7">
    <location>
        <begin position="87"/>
        <end position="114"/>
    </location>
</feature>
<comment type="subcellular location">
    <subcellularLocation>
        <location evidence="1">Cell membrane</location>
        <topology evidence="1">Multi-pass membrane protein</topology>
    </subcellularLocation>
</comment>
<protein>
    <submittedName>
        <fullName evidence="8">Permease</fullName>
    </submittedName>
</protein>
<evidence type="ECO:0000256" key="2">
    <source>
        <dbReference type="ARBA" id="ARBA00006386"/>
    </source>
</evidence>
<evidence type="ECO:0000256" key="3">
    <source>
        <dbReference type="ARBA" id="ARBA00022475"/>
    </source>
</evidence>
<feature type="transmembrane region" description="Helical" evidence="7">
    <location>
        <begin position="417"/>
        <end position="437"/>
    </location>
</feature>
<feature type="transmembrane region" description="Helical" evidence="7">
    <location>
        <begin position="194"/>
        <end position="213"/>
    </location>
</feature>
<name>Q1K379_DESA6</name>
<gene>
    <name evidence="8" type="ORF">Dace_2961</name>
</gene>
<dbReference type="RefSeq" id="WP_005998019.1">
    <property type="nucleotide sequence ID" value="NZ_AAEW02000002.1"/>
</dbReference>
<keyword evidence="3" id="KW-1003">Cell membrane</keyword>
<evidence type="ECO:0000313" key="8">
    <source>
        <dbReference type="EMBL" id="EAT17095.1"/>
    </source>
</evidence>
<feature type="transmembrane region" description="Helical" evidence="7">
    <location>
        <begin position="12"/>
        <end position="33"/>
    </location>
</feature>
<keyword evidence="9" id="KW-1185">Reference proteome</keyword>
<evidence type="ECO:0000256" key="4">
    <source>
        <dbReference type="ARBA" id="ARBA00022692"/>
    </source>
</evidence>
<keyword evidence="4 7" id="KW-0812">Transmembrane</keyword>
<dbReference type="PANTHER" id="PTHR43299:SF1">
    <property type="entry name" value="UPF0718 PROTEIN YRAQ"/>
    <property type="match status" value="1"/>
</dbReference>
<feature type="transmembrane region" description="Helical" evidence="7">
    <location>
        <begin position="263"/>
        <end position="290"/>
    </location>
</feature>
<dbReference type="InterPro" id="IPR005524">
    <property type="entry name" value="DUF318"/>
</dbReference>